<dbReference type="Proteomes" id="UP000006844">
    <property type="component" value="Chromosome"/>
</dbReference>
<dbReference type="AlphaFoldDB" id="E8V6L9"/>
<dbReference type="PROSITE" id="PS51257">
    <property type="entry name" value="PROKAR_LIPOPROTEIN"/>
    <property type="match status" value="1"/>
</dbReference>
<dbReference type="eggNOG" id="ENOG5033FFN">
    <property type="taxonomic scope" value="Bacteria"/>
</dbReference>
<proteinExistence type="predicted"/>
<evidence type="ECO:0000313" key="2">
    <source>
        <dbReference type="Proteomes" id="UP000006844"/>
    </source>
</evidence>
<sequence length="270" mass="27234">MCRVAGSIFTGALMLLGVSGCGYTGYPLTGGTSAPGYLYLTGNWQMQATATAGTSPFSAMAGDINEQNDGATTHTVTSVFQVTPDASTCFLGAETVPSEGTLTGTALALNGFSVNGQYVTFNAIKDATATHLTGTYTVRGGCAGGAAGTFTGIKYAVLTGTYTGSTTATGSMRFALNQSTVPNGLGYFPESGTVGFSGYSCLTSATINVTRSSVIGKTVQLVMVDNNQNQVLLNGTFAADASTIAVTSIVSTASSCVATTTPFTLTLATS</sequence>
<dbReference type="HOGENOM" id="CLU_1015388_0_0_0"/>
<name>E8V6L9_TERSS</name>
<dbReference type="KEGG" id="tsa:AciPR4_1954"/>
<dbReference type="RefSeq" id="WP_013568491.1">
    <property type="nucleotide sequence ID" value="NC_014963.1"/>
</dbReference>
<protein>
    <recommendedName>
        <fullName evidence="3">Lipoprotein</fullName>
    </recommendedName>
</protein>
<gene>
    <name evidence="1" type="ordered locus">AciPR4_1954</name>
</gene>
<organism evidence="1 2">
    <name type="scientific">Terriglobus saanensis (strain ATCC BAA-1853 / DSM 23119 / SP1PR4)</name>
    <dbReference type="NCBI Taxonomy" id="401053"/>
    <lineage>
        <taxon>Bacteria</taxon>
        <taxon>Pseudomonadati</taxon>
        <taxon>Acidobacteriota</taxon>
        <taxon>Terriglobia</taxon>
        <taxon>Terriglobales</taxon>
        <taxon>Acidobacteriaceae</taxon>
        <taxon>Terriglobus</taxon>
    </lineage>
</organism>
<reference evidence="1 2" key="1">
    <citation type="journal article" date="2012" name="Stand. Genomic Sci.">
        <title>Complete genome sequence of Terriglobus saanensis type strain SP1PR4(T), an Acidobacteria from tundra soil.</title>
        <authorList>
            <person name="Rawat S.R."/>
            <person name="Mannisto M.K."/>
            <person name="Starovoytov V."/>
            <person name="Goodwin L."/>
            <person name="Nolan M."/>
            <person name="Hauser L."/>
            <person name="Land M."/>
            <person name="Davenport K.W."/>
            <person name="Woyke T."/>
            <person name="Haggblom M.M."/>
        </authorList>
    </citation>
    <scope>NUCLEOTIDE SEQUENCE</scope>
    <source>
        <strain evidence="2">ATCC BAA-1853 / DSM 23119 / SP1PR4</strain>
    </source>
</reference>
<keyword evidence="2" id="KW-1185">Reference proteome</keyword>
<dbReference type="EMBL" id="CP002467">
    <property type="protein sequence ID" value="ADV82758.1"/>
    <property type="molecule type" value="Genomic_DNA"/>
</dbReference>
<evidence type="ECO:0000313" key="1">
    <source>
        <dbReference type="EMBL" id="ADV82758.1"/>
    </source>
</evidence>
<evidence type="ECO:0008006" key="3">
    <source>
        <dbReference type="Google" id="ProtNLM"/>
    </source>
</evidence>
<accession>E8V6L9</accession>